<evidence type="ECO:0000256" key="11">
    <source>
        <dbReference type="ARBA" id="ARBA00023180"/>
    </source>
</evidence>
<evidence type="ECO:0000256" key="8">
    <source>
        <dbReference type="ARBA" id="ARBA00022889"/>
    </source>
</evidence>
<dbReference type="GO" id="GO:0007156">
    <property type="term" value="P:homophilic cell adhesion via plasma membrane adhesion molecules"/>
    <property type="evidence" value="ECO:0007669"/>
    <property type="project" value="InterPro"/>
</dbReference>
<sequence>MDIYSTVGAWKRYVSFFLLFLPMLTSVFAVTHYSVPEEMEVGSVVANLAADLGLDAKTLSRRKIRLDIIANKKYMEVNKETGELFILEKMDREYLCTSKTTCFLKMEVILDNPVRIFNIELEITDINDNSPSFRRDTIHLDISESTPAGERFSLSNAVDPDIGINSIKNYYLSESSDFDIEIQTGRDGSKFADLILKKALDREEQALHNLVLIAVDGGIPARSGTASIIVRVLDTNDNAPRFDKESYTISLPENSPIGSLVVKLNATDLDEGANAEIIYSYSLYTSEKTQEAFGLNQNNGEIRVKEMINYEDFRIYDMEIIARDKGANSLSGQCKITVLITDMNDNHPDISIKSFQNPIKENVAVDTVIAVVSVSDKDSEDNGVVDIHIPNNLPFALRESSDNYYELIVSEPLDREKVPEYDITFTVIDRGSPPLSDNETITLELLDVNDNVPQFPKPFYTIPVAENNAPGALLGSLSAFDPDLHENQYLVYFIIEKEIANTSMSMLFSINPENGNLYALKTFDYEIEKEFLFHIEARDSGVPPLSSNVTVHIIIMDQNDNTPTIVSPWRAHGSVVEEKIPRSTDKGSLVAKVIAIDTDSVHNSRISYQFLLNTDNTLFSLDQYNGEIRTMRMFSYRDARHQRLVVIAKDNGEPALSATVTIKLSTVETALKSYSDMTEVPLEYDIFSDLNLYLVIGLGSVSFLLLITILVTIVLKCQKPKPSKAAPPSRNSVISSERNSTFADSTLVSNDAYWYSMFLAETRKGKLVVRQPAPKGSRYVVSSLPRGTGLTDTSDSAASTLQVRN</sequence>
<protein>
    <submittedName>
        <fullName evidence="17">Protocadherin alpha-C2-like</fullName>
    </submittedName>
</protein>
<dbReference type="InterPro" id="IPR002126">
    <property type="entry name" value="Cadherin-like_dom"/>
</dbReference>
<dbReference type="RefSeq" id="XP_031443174.1">
    <property type="nucleotide sequence ID" value="XM_031587314.2"/>
</dbReference>
<dbReference type="PRINTS" id="PR00205">
    <property type="entry name" value="CADHERIN"/>
</dbReference>
<proteinExistence type="predicted"/>
<dbReference type="PROSITE" id="PS00232">
    <property type="entry name" value="CADHERIN_1"/>
    <property type="match status" value="3"/>
</dbReference>
<evidence type="ECO:0000256" key="14">
    <source>
        <dbReference type="SAM" id="SignalP"/>
    </source>
</evidence>
<dbReference type="SMART" id="SM00112">
    <property type="entry name" value="CA"/>
    <property type="match status" value="6"/>
</dbReference>
<evidence type="ECO:0000313" key="17">
    <source>
        <dbReference type="RefSeq" id="XP_031443174.1"/>
    </source>
</evidence>
<keyword evidence="5 14" id="KW-0732">Signal</keyword>
<feature type="domain" description="Cadherin" evidence="15">
    <location>
        <begin position="456"/>
        <end position="565"/>
    </location>
</feature>
<feature type="domain" description="Cadherin" evidence="15">
    <location>
        <begin position="134"/>
        <end position="242"/>
    </location>
</feature>
<keyword evidence="8" id="KW-0130">Cell adhesion</keyword>
<dbReference type="OrthoDB" id="6252479at2759"/>
<keyword evidence="7 12" id="KW-0106">Calcium</keyword>
<dbReference type="InterPro" id="IPR013164">
    <property type="entry name" value="Cadherin_N"/>
</dbReference>
<dbReference type="PANTHER" id="PTHR24028">
    <property type="entry name" value="CADHERIN-87A"/>
    <property type="match status" value="1"/>
</dbReference>
<dbReference type="GO" id="GO:0005509">
    <property type="term" value="F:calcium ion binding"/>
    <property type="evidence" value="ECO:0007669"/>
    <property type="project" value="UniProtKB-UniRule"/>
</dbReference>
<dbReference type="Gene3D" id="2.60.40.60">
    <property type="entry name" value="Cadherins"/>
    <property type="match status" value="6"/>
</dbReference>
<evidence type="ECO:0000256" key="4">
    <source>
        <dbReference type="ARBA" id="ARBA00022692"/>
    </source>
</evidence>
<name>A0A6P8GVF6_CLUHA</name>
<accession>A0A6P8GVF6</accession>
<dbReference type="InterPro" id="IPR015919">
    <property type="entry name" value="Cadherin-like_sf"/>
</dbReference>
<feature type="domain" description="Cadherin" evidence="15">
    <location>
        <begin position="580"/>
        <end position="683"/>
    </location>
</feature>
<dbReference type="AlphaFoldDB" id="A0A6P8GVF6"/>
<evidence type="ECO:0000256" key="7">
    <source>
        <dbReference type="ARBA" id="ARBA00022837"/>
    </source>
</evidence>
<dbReference type="CDD" id="cd11304">
    <property type="entry name" value="Cadherin_repeat"/>
    <property type="match status" value="6"/>
</dbReference>
<dbReference type="Pfam" id="PF16492">
    <property type="entry name" value="Cadherin_C_2"/>
    <property type="match status" value="1"/>
</dbReference>
<organism evidence="16 17">
    <name type="scientific">Clupea harengus</name>
    <name type="common">Atlantic herring</name>
    <dbReference type="NCBI Taxonomy" id="7950"/>
    <lineage>
        <taxon>Eukaryota</taxon>
        <taxon>Metazoa</taxon>
        <taxon>Chordata</taxon>
        <taxon>Craniata</taxon>
        <taxon>Vertebrata</taxon>
        <taxon>Euteleostomi</taxon>
        <taxon>Actinopterygii</taxon>
        <taxon>Neopterygii</taxon>
        <taxon>Teleostei</taxon>
        <taxon>Clupei</taxon>
        <taxon>Clupeiformes</taxon>
        <taxon>Clupeoidei</taxon>
        <taxon>Clupeidae</taxon>
        <taxon>Clupea</taxon>
    </lineage>
</organism>
<feature type="chain" id="PRO_5027715452" evidence="14">
    <location>
        <begin position="30"/>
        <end position="805"/>
    </location>
</feature>
<dbReference type="Pfam" id="PF00028">
    <property type="entry name" value="Cadherin"/>
    <property type="match status" value="5"/>
</dbReference>
<evidence type="ECO:0000256" key="10">
    <source>
        <dbReference type="ARBA" id="ARBA00023136"/>
    </source>
</evidence>
<gene>
    <name evidence="17" type="primary">LOC105892994</name>
</gene>
<evidence type="ECO:0000256" key="2">
    <source>
        <dbReference type="ARBA" id="ARBA00004251"/>
    </source>
</evidence>
<dbReference type="InterPro" id="IPR020894">
    <property type="entry name" value="Cadherin_CS"/>
</dbReference>
<feature type="transmembrane region" description="Helical" evidence="13">
    <location>
        <begin position="692"/>
        <end position="715"/>
    </location>
</feature>
<dbReference type="InterPro" id="IPR050174">
    <property type="entry name" value="Protocadherin/Cadherin-CA"/>
</dbReference>
<dbReference type="KEGG" id="char:105892994"/>
<dbReference type="SUPFAM" id="SSF49313">
    <property type="entry name" value="Cadherin-like"/>
    <property type="match status" value="6"/>
</dbReference>
<feature type="signal peptide" evidence="14">
    <location>
        <begin position="1"/>
        <end position="29"/>
    </location>
</feature>
<dbReference type="PROSITE" id="PS50268">
    <property type="entry name" value="CADHERIN_2"/>
    <property type="match status" value="6"/>
</dbReference>
<evidence type="ECO:0000256" key="6">
    <source>
        <dbReference type="ARBA" id="ARBA00022737"/>
    </source>
</evidence>
<evidence type="ECO:0000256" key="12">
    <source>
        <dbReference type="PROSITE-ProRule" id="PRU00043"/>
    </source>
</evidence>
<evidence type="ECO:0000313" key="16">
    <source>
        <dbReference type="Proteomes" id="UP000515152"/>
    </source>
</evidence>
<dbReference type="FunFam" id="2.60.40.60:FF:000002">
    <property type="entry name" value="Protocadherin alpha 2"/>
    <property type="match status" value="1"/>
</dbReference>
<keyword evidence="11" id="KW-0325">Glycoprotein</keyword>
<feature type="domain" description="Cadherin" evidence="15">
    <location>
        <begin position="351"/>
        <end position="455"/>
    </location>
</feature>
<dbReference type="Pfam" id="PF08266">
    <property type="entry name" value="Cadherin_2"/>
    <property type="match status" value="1"/>
</dbReference>
<keyword evidence="4 13" id="KW-0812">Transmembrane</keyword>
<dbReference type="GO" id="GO:0009653">
    <property type="term" value="P:anatomical structure morphogenesis"/>
    <property type="evidence" value="ECO:0007669"/>
    <property type="project" value="UniProtKB-ARBA"/>
</dbReference>
<comment type="subcellular location">
    <subcellularLocation>
        <location evidence="2">Cell membrane</location>
        <topology evidence="2">Single-pass type I membrane protein</topology>
    </subcellularLocation>
</comment>
<evidence type="ECO:0000259" key="15">
    <source>
        <dbReference type="PROSITE" id="PS50268"/>
    </source>
</evidence>
<comment type="function">
    <text evidence="1">Potential calcium-dependent cell-adhesion protein. May be involved in the establishment and maintenance of specific neuronal connections in the brain.</text>
</comment>
<dbReference type="Proteomes" id="UP000515152">
    <property type="component" value="Chromosome 20"/>
</dbReference>
<keyword evidence="3" id="KW-1003">Cell membrane</keyword>
<dbReference type="FunFam" id="2.60.40.60:FF:000001">
    <property type="entry name" value="Protocadherin alpha 2"/>
    <property type="match status" value="1"/>
</dbReference>
<dbReference type="FunFam" id="2.60.40.60:FF:000006">
    <property type="entry name" value="Protocadherin alpha 2"/>
    <property type="match status" value="1"/>
</dbReference>
<dbReference type="GeneID" id="105892994"/>
<evidence type="ECO:0000256" key="13">
    <source>
        <dbReference type="SAM" id="Phobius"/>
    </source>
</evidence>
<reference evidence="17" key="1">
    <citation type="submission" date="2025-08" db="UniProtKB">
        <authorList>
            <consortium name="RefSeq"/>
        </authorList>
    </citation>
    <scope>IDENTIFICATION</scope>
</reference>
<keyword evidence="10 13" id="KW-0472">Membrane</keyword>
<keyword evidence="6" id="KW-0677">Repeat</keyword>
<feature type="domain" description="Cadherin" evidence="15">
    <location>
        <begin position="27"/>
        <end position="133"/>
    </location>
</feature>
<dbReference type="PANTHER" id="PTHR24028:SF288">
    <property type="entry name" value="PROTOCADHERIN ALPHA-C2-LIKE-RELATED"/>
    <property type="match status" value="1"/>
</dbReference>
<dbReference type="FunFam" id="2.60.40.60:FF:000004">
    <property type="entry name" value="Protocadherin 1 gamma 2"/>
    <property type="match status" value="1"/>
</dbReference>
<dbReference type="FunFam" id="2.60.40.60:FF:000018">
    <property type="entry name" value="Protocadherin gamma c3"/>
    <property type="match status" value="1"/>
</dbReference>
<keyword evidence="9 13" id="KW-1133">Transmembrane helix</keyword>
<evidence type="ECO:0000256" key="5">
    <source>
        <dbReference type="ARBA" id="ARBA00022729"/>
    </source>
</evidence>
<evidence type="ECO:0000256" key="9">
    <source>
        <dbReference type="ARBA" id="ARBA00022989"/>
    </source>
</evidence>
<evidence type="ECO:0000256" key="3">
    <source>
        <dbReference type="ARBA" id="ARBA00022475"/>
    </source>
</evidence>
<dbReference type="InterPro" id="IPR032455">
    <property type="entry name" value="Cadherin_C"/>
</dbReference>
<dbReference type="GO" id="GO:0005886">
    <property type="term" value="C:plasma membrane"/>
    <property type="evidence" value="ECO:0007669"/>
    <property type="project" value="UniProtKB-SubCell"/>
</dbReference>
<dbReference type="FunFam" id="2.60.40.60:FF:000129">
    <property type="entry name" value="protocadherin alpha-C2 isoform X1"/>
    <property type="match status" value="1"/>
</dbReference>
<feature type="domain" description="Cadherin" evidence="15">
    <location>
        <begin position="243"/>
        <end position="350"/>
    </location>
</feature>
<evidence type="ECO:0000256" key="1">
    <source>
        <dbReference type="ARBA" id="ARBA00003436"/>
    </source>
</evidence>
<keyword evidence="16" id="KW-1185">Reference proteome</keyword>